<dbReference type="RefSeq" id="WP_146324911.1">
    <property type="nucleotide sequence ID" value="NZ_BAABLR010000003.1"/>
</dbReference>
<protein>
    <submittedName>
        <fullName evidence="2">Lysophospholipase</fullName>
    </submittedName>
</protein>
<comment type="caution">
    <text evidence="2">The sequence shown here is derived from an EMBL/GenBank/DDBJ whole genome shotgun (WGS) entry which is preliminary data.</text>
</comment>
<reference evidence="2 3" key="1">
    <citation type="submission" date="2019-08" db="EMBL/GenBank/DDBJ databases">
        <authorList>
            <person name="Lei W."/>
        </authorList>
    </citation>
    <scope>NUCLEOTIDE SEQUENCE [LARGE SCALE GENOMIC DNA]</scope>
    <source>
        <strain evidence="2 3">CCUG 58627</strain>
    </source>
</reference>
<dbReference type="EMBL" id="VOHM01000021">
    <property type="protein sequence ID" value="TWT23972.1"/>
    <property type="molecule type" value="Genomic_DNA"/>
</dbReference>
<dbReference type="OrthoDB" id="9806902at2"/>
<dbReference type="SUPFAM" id="SSF53474">
    <property type="entry name" value="alpha/beta-Hydrolases"/>
    <property type="match status" value="1"/>
</dbReference>
<dbReference type="PANTHER" id="PTHR11614">
    <property type="entry name" value="PHOSPHOLIPASE-RELATED"/>
    <property type="match status" value="1"/>
</dbReference>
<evidence type="ECO:0000313" key="2">
    <source>
        <dbReference type="EMBL" id="TWT23972.1"/>
    </source>
</evidence>
<dbReference type="Pfam" id="PF12146">
    <property type="entry name" value="Hydrolase_4"/>
    <property type="match status" value="1"/>
</dbReference>
<dbReference type="InterPro" id="IPR051044">
    <property type="entry name" value="MAG_DAG_Lipase"/>
</dbReference>
<dbReference type="Proteomes" id="UP000320791">
    <property type="component" value="Unassembled WGS sequence"/>
</dbReference>
<evidence type="ECO:0000313" key="3">
    <source>
        <dbReference type="Proteomes" id="UP000320791"/>
    </source>
</evidence>
<proteinExistence type="predicted"/>
<name>A0A5C5UEP4_9CORY</name>
<accession>A0A5C5UEP4</accession>
<gene>
    <name evidence="2" type="ORF">FRX94_09355</name>
</gene>
<organism evidence="2 3">
    <name type="scientific">Corynebacterium canis</name>
    <dbReference type="NCBI Taxonomy" id="679663"/>
    <lineage>
        <taxon>Bacteria</taxon>
        <taxon>Bacillati</taxon>
        <taxon>Actinomycetota</taxon>
        <taxon>Actinomycetes</taxon>
        <taxon>Mycobacteriales</taxon>
        <taxon>Corynebacteriaceae</taxon>
        <taxon>Corynebacterium</taxon>
    </lineage>
</organism>
<dbReference type="InterPro" id="IPR029058">
    <property type="entry name" value="AB_hydrolase_fold"/>
</dbReference>
<dbReference type="InterPro" id="IPR022742">
    <property type="entry name" value="Hydrolase_4"/>
</dbReference>
<feature type="domain" description="Serine aminopeptidase S33" evidence="1">
    <location>
        <begin position="22"/>
        <end position="278"/>
    </location>
</feature>
<dbReference type="Gene3D" id="3.40.50.1820">
    <property type="entry name" value="alpha/beta hydrolase"/>
    <property type="match status" value="1"/>
</dbReference>
<sequence>MKTTKLPSGDVELCVYHWPVEQPRGVVRIAHGMVEHGRRYEPLARYLNERGYAVFAHDHRGHGDTTGVPRGYFADQDGWNAVIQDIRSVGQLAAQEYPGVPQFLVGHSMGSFLAREYVYRYGEELRGAAIIGTGTWSGFAGQVGLNLANLLSLKSPQDPGKLLQSLVFAGYNKGFEGRTDFDWLSRDAAEVDKYMADPDCGFTATNRFFADFIGAVKNVEKMFDLPHVLPLYIAAGELDPVGGMDAVNEVAAAYRRRGLDVVTHVYPDARHEIFNETNRDEVFEDLGRWLDSRL</sequence>
<evidence type="ECO:0000259" key="1">
    <source>
        <dbReference type="Pfam" id="PF12146"/>
    </source>
</evidence>
<dbReference type="AlphaFoldDB" id="A0A5C5UEP4"/>
<keyword evidence="3" id="KW-1185">Reference proteome</keyword>